<evidence type="ECO:0000313" key="3">
    <source>
        <dbReference type="Proteomes" id="UP001353858"/>
    </source>
</evidence>
<gene>
    <name evidence="2" type="ORF">RN001_015105</name>
</gene>
<dbReference type="CDD" id="cd23992">
    <property type="entry name" value="PBP_GOBP"/>
    <property type="match status" value="1"/>
</dbReference>
<proteinExistence type="predicted"/>
<sequence>MKYLLLTCFLLAVADAQLTVPPSNPITSSDVLRLYNIMVAPFISQCICATGVNPVFVDRFLTKFEFPNDACFKCFLKCLATSLSITHPDGSMYVETVLKIIPSANATMNTQCDNQSKDNLDLCERIWLYGQCYASFVGLA</sequence>
<dbReference type="EMBL" id="JARPUR010000007">
    <property type="protein sequence ID" value="KAK4873076.1"/>
    <property type="molecule type" value="Genomic_DNA"/>
</dbReference>
<dbReference type="Gene3D" id="1.10.238.20">
    <property type="entry name" value="Pheromone/general odorant binding protein domain"/>
    <property type="match status" value="1"/>
</dbReference>
<dbReference type="InterPro" id="IPR006170">
    <property type="entry name" value="PBP/GOBP"/>
</dbReference>
<dbReference type="InterPro" id="IPR036728">
    <property type="entry name" value="PBP_GOBP_sf"/>
</dbReference>
<dbReference type="Pfam" id="PF01395">
    <property type="entry name" value="PBP_GOBP"/>
    <property type="match status" value="1"/>
</dbReference>
<comment type="caution">
    <text evidence="2">The sequence shown here is derived from an EMBL/GenBank/DDBJ whole genome shotgun (WGS) entry which is preliminary data.</text>
</comment>
<dbReference type="Proteomes" id="UP001353858">
    <property type="component" value="Unassembled WGS sequence"/>
</dbReference>
<protein>
    <submittedName>
        <fullName evidence="2">Uncharacterized protein</fullName>
    </submittedName>
</protein>
<dbReference type="AlphaFoldDB" id="A0AAN7S6I0"/>
<name>A0AAN7S6I0_9COLE</name>
<dbReference type="GO" id="GO:0005549">
    <property type="term" value="F:odorant binding"/>
    <property type="evidence" value="ECO:0007669"/>
    <property type="project" value="InterPro"/>
</dbReference>
<evidence type="ECO:0000256" key="1">
    <source>
        <dbReference type="SAM" id="SignalP"/>
    </source>
</evidence>
<evidence type="ECO:0000313" key="2">
    <source>
        <dbReference type="EMBL" id="KAK4873076.1"/>
    </source>
</evidence>
<accession>A0AAN7S6I0</accession>
<organism evidence="2 3">
    <name type="scientific">Aquatica leii</name>
    <dbReference type="NCBI Taxonomy" id="1421715"/>
    <lineage>
        <taxon>Eukaryota</taxon>
        <taxon>Metazoa</taxon>
        <taxon>Ecdysozoa</taxon>
        <taxon>Arthropoda</taxon>
        <taxon>Hexapoda</taxon>
        <taxon>Insecta</taxon>
        <taxon>Pterygota</taxon>
        <taxon>Neoptera</taxon>
        <taxon>Endopterygota</taxon>
        <taxon>Coleoptera</taxon>
        <taxon>Polyphaga</taxon>
        <taxon>Elateriformia</taxon>
        <taxon>Elateroidea</taxon>
        <taxon>Lampyridae</taxon>
        <taxon>Luciolinae</taxon>
        <taxon>Aquatica</taxon>
    </lineage>
</organism>
<feature type="signal peptide" evidence="1">
    <location>
        <begin position="1"/>
        <end position="16"/>
    </location>
</feature>
<keyword evidence="3" id="KW-1185">Reference proteome</keyword>
<dbReference type="SUPFAM" id="SSF47565">
    <property type="entry name" value="Insect pheromone/odorant-binding proteins"/>
    <property type="match status" value="1"/>
</dbReference>
<feature type="chain" id="PRO_5042960521" evidence="1">
    <location>
        <begin position="17"/>
        <end position="140"/>
    </location>
</feature>
<reference evidence="3" key="1">
    <citation type="submission" date="2023-01" db="EMBL/GenBank/DDBJ databases">
        <title>Key to firefly adult light organ development and bioluminescence: homeobox transcription factors regulate luciferase expression and transportation to peroxisome.</title>
        <authorList>
            <person name="Fu X."/>
        </authorList>
    </citation>
    <scope>NUCLEOTIDE SEQUENCE [LARGE SCALE GENOMIC DNA]</scope>
</reference>
<keyword evidence="1" id="KW-0732">Signal</keyword>